<evidence type="ECO:0000313" key="4">
    <source>
        <dbReference type="EMBL" id="QQG34597.1"/>
    </source>
</evidence>
<comment type="subcellular location">
    <subcellularLocation>
        <location evidence="1">Virion</location>
    </subcellularLocation>
</comment>
<accession>A0A7T5QZ67</accession>
<name>A0A7T5QZ67_9VIRU</name>
<dbReference type="Pfam" id="PF05892">
    <property type="entry name" value="Tricho_coat"/>
    <property type="match status" value="1"/>
</dbReference>
<sequence>MSSIKSTIASNIKNAVFESITLSVVRATVVPADVQQAILDHIAGDIFGNIALYQASESAIFPNVTRIIPSISIGQPVVDYQFEYNLRVMVDTFKALIQTSANVAIRGITFRQLCVPFAEEARTFLRNHYLANGGVSALAETMPSMCESAPWVAFDFNKGLNFRTLSSGERRVIQNLNRRLFSSQSRLAVVGAQIDAQNNDLAA</sequence>
<dbReference type="GO" id="GO:0019028">
    <property type="term" value="C:viral capsid"/>
    <property type="evidence" value="ECO:0007669"/>
    <property type="project" value="UniProtKB-KW"/>
</dbReference>
<keyword evidence="2" id="KW-0167">Capsid protein</keyword>
<evidence type="ECO:0000256" key="3">
    <source>
        <dbReference type="ARBA" id="ARBA00022844"/>
    </source>
</evidence>
<dbReference type="EMBL" id="MW328734">
    <property type="protein sequence ID" value="QQG34597.1"/>
    <property type="molecule type" value="Genomic_RNA"/>
</dbReference>
<proteinExistence type="predicted"/>
<reference evidence="4" key="1">
    <citation type="submission" date="2020-11" db="EMBL/GenBank/DDBJ databases">
        <authorList>
            <person name="Bejerman N."/>
        </authorList>
    </citation>
    <scope>NUCLEOTIDE SEQUENCE</scope>
    <source>
        <strain evidence="4">Dais</strain>
    </source>
</reference>
<dbReference type="PIRSF" id="PIRSF004075">
    <property type="entry name" value="Coat_protein_tricho/vitivirus"/>
    <property type="match status" value="1"/>
</dbReference>
<organism evidence="4">
    <name type="scientific">Daiswa trichovirus 1</name>
    <dbReference type="NCBI Taxonomy" id="2794435"/>
    <lineage>
        <taxon>Viruses</taxon>
        <taxon>Riboviria</taxon>
        <taxon>Orthornavirae</taxon>
        <taxon>Kitrinoviricota</taxon>
        <taxon>Alsuviricetes</taxon>
        <taxon>Tymovirales</taxon>
        <taxon>Betaflexiviridae</taxon>
        <taxon>Trivirinae</taxon>
        <taxon>Trichovirus</taxon>
    </lineage>
</organism>
<evidence type="ECO:0000256" key="2">
    <source>
        <dbReference type="ARBA" id="ARBA00022561"/>
    </source>
</evidence>
<evidence type="ECO:0000256" key="1">
    <source>
        <dbReference type="ARBA" id="ARBA00004328"/>
    </source>
</evidence>
<protein>
    <submittedName>
        <fullName evidence="4">CP</fullName>
    </submittedName>
</protein>
<dbReference type="InterPro" id="IPR008879">
    <property type="entry name" value="Coat_protein_tricho/vitivirus"/>
</dbReference>
<keyword evidence="3" id="KW-0946">Virion</keyword>